<dbReference type="Pfam" id="PF13473">
    <property type="entry name" value="Cupredoxin_1"/>
    <property type="match status" value="1"/>
</dbReference>
<evidence type="ECO:0000313" key="3">
    <source>
        <dbReference type="EMBL" id="RFU70367.1"/>
    </source>
</evidence>
<dbReference type="GO" id="GO:0016020">
    <property type="term" value="C:membrane"/>
    <property type="evidence" value="ECO:0007669"/>
    <property type="project" value="InterPro"/>
</dbReference>
<name>A0A372LR07_9BACI</name>
<keyword evidence="1" id="KW-0732">Signal</keyword>
<feature type="chain" id="PRO_5038502805" description="Cytochrome oxidase subunit II copper A binding domain-containing protein" evidence="1">
    <location>
        <begin position="23"/>
        <end position="132"/>
    </location>
</feature>
<dbReference type="SUPFAM" id="SSF49503">
    <property type="entry name" value="Cupredoxins"/>
    <property type="match status" value="1"/>
</dbReference>
<dbReference type="InterPro" id="IPR008972">
    <property type="entry name" value="Cupredoxin"/>
</dbReference>
<dbReference type="GO" id="GO:0004129">
    <property type="term" value="F:cytochrome-c oxidase activity"/>
    <property type="evidence" value="ECO:0007669"/>
    <property type="project" value="InterPro"/>
</dbReference>
<sequence>MLFISIFLAIFTLMACSNETTAKSEPQTSKQIDKSEETIKEIEIVAKTGPNPEDFVFEPAEVTVKEGETVNITLKSADQVKHELWLPKIKGARVASGESVQFTPEQAGEYLGSCSELCGVGHAIMSFKLIVQ</sequence>
<dbReference type="InterPro" id="IPR028096">
    <property type="entry name" value="EfeO_Cupredoxin"/>
</dbReference>
<evidence type="ECO:0000313" key="4">
    <source>
        <dbReference type="Proteomes" id="UP000264541"/>
    </source>
</evidence>
<proteinExistence type="predicted"/>
<comment type="caution">
    <text evidence="3">The sequence shown here is derived from an EMBL/GenBank/DDBJ whole genome shotgun (WGS) entry which is preliminary data.</text>
</comment>
<accession>A0A372LR07</accession>
<dbReference type="Gene3D" id="2.60.40.420">
    <property type="entry name" value="Cupredoxins - blue copper proteins"/>
    <property type="match status" value="1"/>
</dbReference>
<reference evidence="3 4" key="1">
    <citation type="submission" date="2018-08" db="EMBL/GenBank/DDBJ databases">
        <title>Bacillus chawlae sp. nov., Bacillus glennii sp. nov., and Bacillus saganii sp. nov. Isolated from the Vehicle Assembly Building at Kennedy Space Center where the Viking Spacecraft were Assembled.</title>
        <authorList>
            <person name="Seuylemezian A."/>
            <person name="Vaishampayan P."/>
        </authorList>
    </citation>
    <scope>NUCLEOTIDE SEQUENCE [LARGE SCALE GENOMIC DNA]</scope>
    <source>
        <strain evidence="3 4">V47-23a</strain>
    </source>
</reference>
<dbReference type="GO" id="GO:0005507">
    <property type="term" value="F:copper ion binding"/>
    <property type="evidence" value="ECO:0007669"/>
    <property type="project" value="InterPro"/>
</dbReference>
<dbReference type="PROSITE" id="PS50857">
    <property type="entry name" value="COX2_CUA"/>
    <property type="match status" value="1"/>
</dbReference>
<protein>
    <recommendedName>
        <fullName evidence="2">Cytochrome oxidase subunit II copper A binding domain-containing protein</fullName>
    </recommendedName>
</protein>
<dbReference type="EMBL" id="QVTE01000016">
    <property type="protein sequence ID" value="RFU70367.1"/>
    <property type="molecule type" value="Genomic_DNA"/>
</dbReference>
<keyword evidence="4" id="KW-1185">Reference proteome</keyword>
<dbReference type="InterPro" id="IPR002429">
    <property type="entry name" value="CcO_II-like_C"/>
</dbReference>
<organism evidence="3 4">
    <name type="scientific">Peribacillus saganii</name>
    <dbReference type="NCBI Taxonomy" id="2303992"/>
    <lineage>
        <taxon>Bacteria</taxon>
        <taxon>Bacillati</taxon>
        <taxon>Bacillota</taxon>
        <taxon>Bacilli</taxon>
        <taxon>Bacillales</taxon>
        <taxon>Bacillaceae</taxon>
        <taxon>Peribacillus</taxon>
    </lineage>
</organism>
<feature type="domain" description="Cytochrome oxidase subunit II copper A binding" evidence="2">
    <location>
        <begin position="41"/>
        <end position="132"/>
    </location>
</feature>
<dbReference type="AlphaFoldDB" id="A0A372LR07"/>
<evidence type="ECO:0000259" key="2">
    <source>
        <dbReference type="PROSITE" id="PS50857"/>
    </source>
</evidence>
<dbReference type="Proteomes" id="UP000264541">
    <property type="component" value="Unassembled WGS sequence"/>
</dbReference>
<evidence type="ECO:0000256" key="1">
    <source>
        <dbReference type="SAM" id="SignalP"/>
    </source>
</evidence>
<feature type="signal peptide" evidence="1">
    <location>
        <begin position="1"/>
        <end position="22"/>
    </location>
</feature>
<gene>
    <name evidence="3" type="ORF">D0469_07130</name>
</gene>